<keyword evidence="2" id="KW-1185">Reference proteome</keyword>
<dbReference type="KEGG" id="cted:CTEST_11180"/>
<proteinExistence type="predicted"/>
<accession>A0A0G3H8H5</accession>
<dbReference type="OrthoDB" id="4417239at2"/>
<protein>
    <submittedName>
        <fullName evidence="1">Putative DUF2993 family protein</fullName>
    </submittedName>
</protein>
<sequence length="252" mass="26776">MSIPRLPLILLTTVAVILGGLWLVDNVAASRVERRISFAVEEAANLETNPPVYVGGFPYLSALVTDEIPYVEARALDVEVEGLGMINVATRYEKLAVTPAQVLSGDIAGVKAEKRSRSISLDGVALGHLIDMTDLDISNPYNISPAGGTEAEAQLIGTPPGFAEPVTVIVDLRLTGTQFSMTPTELIDAPAGREDDIRTAFTYSLDTLKLPLGGRAASVTLGGGSIYFQAEQHNVTVQMRGLSPIAVDNDKD</sequence>
<gene>
    <name evidence="1" type="ORF">CTEST_11180</name>
</gene>
<evidence type="ECO:0000313" key="2">
    <source>
        <dbReference type="Proteomes" id="UP000035540"/>
    </source>
</evidence>
<reference evidence="1 2" key="1">
    <citation type="journal article" date="2015" name="Genome Announc.">
        <title>Complete Genome Sequence of the Type Strain Corynebacterium testudinoris DSM 44614, Recovered from Necrotic Lesions in the Mouth of a Tortoise.</title>
        <authorList>
            <person name="Ruckert C."/>
            <person name="Kriete M."/>
            <person name="Jaenicke S."/>
            <person name="Winkler A."/>
            <person name="Tauch A."/>
        </authorList>
    </citation>
    <scope>NUCLEOTIDE SEQUENCE [LARGE SCALE GENOMIC DNA]</scope>
    <source>
        <strain evidence="1 2">DSM 44614</strain>
    </source>
</reference>
<dbReference type="PATRIC" id="fig|136857.5.peg.2208"/>
<dbReference type="EMBL" id="CP011545">
    <property type="protein sequence ID" value="AKK09644.1"/>
    <property type="molecule type" value="Genomic_DNA"/>
</dbReference>
<name>A0A0G3H8H5_9CORY</name>
<dbReference type="STRING" id="136857.CTEST_11180"/>
<dbReference type="Proteomes" id="UP000035540">
    <property type="component" value="Chromosome"/>
</dbReference>
<dbReference type="AlphaFoldDB" id="A0A0G3H8H5"/>
<dbReference type="Pfam" id="PF11209">
    <property type="entry name" value="LmeA"/>
    <property type="match status" value="1"/>
</dbReference>
<reference evidence="2" key="2">
    <citation type="submission" date="2015-05" db="EMBL/GenBank/DDBJ databases">
        <title>Complete genome sequence of Corynebacterium testudinoris DSM 44614, recovered from necrotic lesions in the mouth of a tortoise.</title>
        <authorList>
            <person name="Ruckert C."/>
            <person name="Albersmeier A."/>
            <person name="Winkler A."/>
            <person name="Tauch A."/>
        </authorList>
    </citation>
    <scope>NUCLEOTIDE SEQUENCE [LARGE SCALE GENOMIC DNA]</scope>
    <source>
        <strain evidence="2">DSM 44614</strain>
    </source>
</reference>
<evidence type="ECO:0000313" key="1">
    <source>
        <dbReference type="EMBL" id="AKK09644.1"/>
    </source>
</evidence>
<organism evidence="1 2">
    <name type="scientific">Corynebacterium testudinoris</name>
    <dbReference type="NCBI Taxonomy" id="136857"/>
    <lineage>
        <taxon>Bacteria</taxon>
        <taxon>Bacillati</taxon>
        <taxon>Actinomycetota</taxon>
        <taxon>Actinomycetes</taxon>
        <taxon>Mycobacteriales</taxon>
        <taxon>Corynebacteriaceae</taxon>
        <taxon>Corynebacterium</taxon>
    </lineage>
</organism>
<dbReference type="InterPro" id="IPR021373">
    <property type="entry name" value="DUF2993"/>
</dbReference>
<dbReference type="RefSeq" id="WP_052844383.1">
    <property type="nucleotide sequence ID" value="NZ_CP011545.1"/>
</dbReference>